<dbReference type="EMBL" id="SDPM01000002">
    <property type="protein sequence ID" value="RXZ87285.1"/>
    <property type="molecule type" value="Genomic_DNA"/>
</dbReference>
<accession>A0A4Q2M593</accession>
<dbReference type="EMBL" id="JACCBI010000001">
    <property type="protein sequence ID" value="NYD66617.1"/>
    <property type="molecule type" value="Genomic_DNA"/>
</dbReference>
<evidence type="ECO:0000313" key="14">
    <source>
        <dbReference type="Proteomes" id="UP000581087"/>
    </source>
</evidence>
<evidence type="ECO:0000256" key="6">
    <source>
        <dbReference type="ARBA" id="ARBA00022723"/>
    </source>
</evidence>
<evidence type="ECO:0000256" key="1">
    <source>
        <dbReference type="ARBA" id="ARBA00001946"/>
    </source>
</evidence>
<dbReference type="Proteomes" id="UP000292686">
    <property type="component" value="Unassembled WGS sequence"/>
</dbReference>
<proteinExistence type="predicted"/>
<comment type="cofactor">
    <cofactor evidence="1">
        <name>Mg(2+)</name>
        <dbReference type="ChEBI" id="CHEBI:18420"/>
    </cofactor>
</comment>
<evidence type="ECO:0000256" key="7">
    <source>
        <dbReference type="ARBA" id="ARBA00022827"/>
    </source>
</evidence>
<dbReference type="Gene3D" id="3.10.520.10">
    <property type="entry name" value="ApbE-like domains"/>
    <property type="match status" value="1"/>
</dbReference>
<evidence type="ECO:0000256" key="3">
    <source>
        <dbReference type="ARBA" id="ARBA00016337"/>
    </source>
</evidence>
<name>A0A4Q2M593_9MICO</name>
<comment type="caution">
    <text evidence="12">The sequence shown here is derived from an EMBL/GenBank/DDBJ whole genome shotgun (WGS) entry which is preliminary data.</text>
</comment>
<dbReference type="InterPro" id="IPR003374">
    <property type="entry name" value="ApbE-like_sf"/>
</dbReference>
<organism evidence="12 13">
    <name type="scientific">Agromyces atrinae</name>
    <dbReference type="NCBI Taxonomy" id="592376"/>
    <lineage>
        <taxon>Bacteria</taxon>
        <taxon>Bacillati</taxon>
        <taxon>Actinomycetota</taxon>
        <taxon>Actinomycetes</taxon>
        <taxon>Micrococcales</taxon>
        <taxon>Microbacteriaceae</taxon>
        <taxon>Agromyces</taxon>
    </lineage>
</organism>
<sequence length="287" mass="31381">MPPEVLSRVTFEAIGTRWEIDTREPLTEVERAGLDELIDEFDRTYSRFRDDSLVAELERDAGTWTFPDDSVALVELYRSLYRATDGAMTPLVGPSLESLGYGRDLTLEAGPALASYEWDDSMRWQGSTVSTTRGIGLDVGAAGKGLLVDHVSDFLSAHHPVLVDASGDMRYRGAEPVRVALEHPYDARRAIGVVELAGGALCASATNRRAWGEGLHHVLDGRTGLPVREVAATWVMAPTAMVADALATALFFVGPDRLTDVADFSYVRMFTDGRAEYSPTLPGEIFR</sequence>
<evidence type="ECO:0000256" key="8">
    <source>
        <dbReference type="ARBA" id="ARBA00022842"/>
    </source>
</evidence>
<dbReference type="RefSeq" id="WP_129172860.1">
    <property type="nucleotide sequence ID" value="NZ_JACCBI010000001.1"/>
</dbReference>
<reference evidence="12 13" key="1">
    <citation type="submission" date="2019-01" db="EMBL/GenBank/DDBJ databases">
        <title>Agromyces.</title>
        <authorList>
            <person name="Li J."/>
        </authorList>
    </citation>
    <scope>NUCLEOTIDE SEQUENCE [LARGE SCALE GENOMIC DNA]</scope>
    <source>
        <strain evidence="12 13">DSM 23870</strain>
    </source>
</reference>
<keyword evidence="8" id="KW-0460">Magnesium</keyword>
<reference evidence="11 14" key="2">
    <citation type="submission" date="2020-07" db="EMBL/GenBank/DDBJ databases">
        <title>Sequencing the genomes of 1000 actinobacteria strains.</title>
        <authorList>
            <person name="Klenk H.-P."/>
        </authorList>
    </citation>
    <scope>NUCLEOTIDE SEQUENCE [LARGE SCALE GENOMIC DNA]</scope>
    <source>
        <strain evidence="11 14">DSM 23870</strain>
    </source>
</reference>
<evidence type="ECO:0000313" key="11">
    <source>
        <dbReference type="EMBL" id="NYD66617.1"/>
    </source>
</evidence>
<evidence type="ECO:0000313" key="12">
    <source>
        <dbReference type="EMBL" id="RXZ87285.1"/>
    </source>
</evidence>
<gene>
    <name evidence="11" type="ORF">BJ972_001136</name>
    <name evidence="12" type="ORF">ESP50_05025</name>
</gene>
<evidence type="ECO:0000256" key="4">
    <source>
        <dbReference type="ARBA" id="ARBA00022630"/>
    </source>
</evidence>
<dbReference type="GO" id="GO:0046872">
    <property type="term" value="F:metal ion binding"/>
    <property type="evidence" value="ECO:0007669"/>
    <property type="project" value="UniProtKB-KW"/>
</dbReference>
<dbReference type="SUPFAM" id="SSF143631">
    <property type="entry name" value="ApbE-like"/>
    <property type="match status" value="1"/>
</dbReference>
<dbReference type="AlphaFoldDB" id="A0A4Q2M593"/>
<keyword evidence="5 12" id="KW-0808">Transferase</keyword>
<keyword evidence="7" id="KW-0274">FAD</keyword>
<keyword evidence="11" id="KW-0449">Lipoprotein</keyword>
<evidence type="ECO:0000256" key="9">
    <source>
        <dbReference type="ARBA" id="ARBA00031306"/>
    </source>
</evidence>
<dbReference type="Pfam" id="PF02424">
    <property type="entry name" value="ApbE"/>
    <property type="match status" value="1"/>
</dbReference>
<dbReference type="GO" id="GO:0016740">
    <property type="term" value="F:transferase activity"/>
    <property type="evidence" value="ECO:0007669"/>
    <property type="project" value="UniProtKB-KW"/>
</dbReference>
<keyword evidence="13" id="KW-1185">Reference proteome</keyword>
<keyword evidence="6" id="KW-0479">Metal-binding</keyword>
<evidence type="ECO:0000313" key="13">
    <source>
        <dbReference type="Proteomes" id="UP000292686"/>
    </source>
</evidence>
<comment type="catalytic activity">
    <reaction evidence="10">
        <text>L-threonyl-[protein] + FAD = FMN-L-threonyl-[protein] + AMP + H(+)</text>
        <dbReference type="Rhea" id="RHEA:36847"/>
        <dbReference type="Rhea" id="RHEA-COMP:11060"/>
        <dbReference type="Rhea" id="RHEA-COMP:11061"/>
        <dbReference type="ChEBI" id="CHEBI:15378"/>
        <dbReference type="ChEBI" id="CHEBI:30013"/>
        <dbReference type="ChEBI" id="CHEBI:57692"/>
        <dbReference type="ChEBI" id="CHEBI:74257"/>
        <dbReference type="ChEBI" id="CHEBI:456215"/>
        <dbReference type="EC" id="2.7.1.180"/>
    </reaction>
</comment>
<dbReference type="OrthoDB" id="3728306at2"/>
<dbReference type="PANTHER" id="PTHR30040">
    <property type="entry name" value="THIAMINE BIOSYNTHESIS LIPOPROTEIN APBE"/>
    <property type="match status" value="1"/>
</dbReference>
<protein>
    <recommendedName>
        <fullName evidence="3">FAD:protein FMN transferase</fullName>
        <ecNumber evidence="2">2.7.1.180</ecNumber>
    </recommendedName>
    <alternativeName>
        <fullName evidence="9">Flavin transferase</fullName>
    </alternativeName>
</protein>
<dbReference type="PANTHER" id="PTHR30040:SF2">
    <property type="entry name" value="FAD:PROTEIN FMN TRANSFERASE"/>
    <property type="match status" value="1"/>
</dbReference>
<dbReference type="EC" id="2.7.1.180" evidence="2"/>
<evidence type="ECO:0000256" key="10">
    <source>
        <dbReference type="ARBA" id="ARBA00048540"/>
    </source>
</evidence>
<evidence type="ECO:0000256" key="2">
    <source>
        <dbReference type="ARBA" id="ARBA00011955"/>
    </source>
</evidence>
<evidence type="ECO:0000256" key="5">
    <source>
        <dbReference type="ARBA" id="ARBA00022679"/>
    </source>
</evidence>
<dbReference type="InterPro" id="IPR024932">
    <property type="entry name" value="ApbE"/>
</dbReference>
<keyword evidence="4" id="KW-0285">Flavoprotein</keyword>
<dbReference type="Proteomes" id="UP000581087">
    <property type="component" value="Unassembled WGS sequence"/>
</dbReference>